<dbReference type="CDD" id="cd03028">
    <property type="entry name" value="GRX_PICOT_like"/>
    <property type="match status" value="2"/>
</dbReference>
<dbReference type="Pfam" id="PF00462">
    <property type="entry name" value="Glutaredoxin"/>
    <property type="match status" value="2"/>
</dbReference>
<reference evidence="6 7" key="1">
    <citation type="submission" date="2023-12" db="EMBL/GenBank/DDBJ databases">
        <title>A high-quality genome assembly for Dillenia turbinata (Dilleniales).</title>
        <authorList>
            <person name="Chanderbali A."/>
        </authorList>
    </citation>
    <scope>NUCLEOTIDE SEQUENCE [LARGE SCALE GENOMIC DNA]</scope>
    <source>
        <strain evidence="6">LSX21</strain>
        <tissue evidence="6">Leaf</tissue>
    </source>
</reference>
<dbReference type="GO" id="GO:0051536">
    <property type="term" value="F:iron-sulfur cluster binding"/>
    <property type="evidence" value="ECO:0007669"/>
    <property type="project" value="UniProtKB-KW"/>
</dbReference>
<evidence type="ECO:0000256" key="4">
    <source>
        <dbReference type="ARBA" id="ARBA00023014"/>
    </source>
</evidence>
<dbReference type="GO" id="GO:0005829">
    <property type="term" value="C:cytosol"/>
    <property type="evidence" value="ECO:0007669"/>
    <property type="project" value="TreeGrafter"/>
</dbReference>
<gene>
    <name evidence="6" type="ORF">RJ641_002178</name>
</gene>
<dbReference type="GO" id="GO:0005634">
    <property type="term" value="C:nucleus"/>
    <property type="evidence" value="ECO:0007669"/>
    <property type="project" value="TreeGrafter"/>
</dbReference>
<dbReference type="NCBIfam" id="TIGR00365">
    <property type="entry name" value="Grx4 family monothiol glutaredoxin"/>
    <property type="match status" value="2"/>
</dbReference>
<evidence type="ECO:0000256" key="2">
    <source>
        <dbReference type="ARBA" id="ARBA00022723"/>
    </source>
</evidence>
<dbReference type="Proteomes" id="UP001370490">
    <property type="component" value="Unassembled WGS sequence"/>
</dbReference>
<evidence type="ECO:0000313" key="6">
    <source>
        <dbReference type="EMBL" id="KAK6932554.1"/>
    </source>
</evidence>
<dbReference type="Pfam" id="PF00085">
    <property type="entry name" value="Thioredoxin"/>
    <property type="match status" value="1"/>
</dbReference>
<evidence type="ECO:0000259" key="5">
    <source>
        <dbReference type="PROSITE" id="PS51352"/>
    </source>
</evidence>
<comment type="caution">
    <text evidence="6">The sequence shown here is derived from an EMBL/GenBank/DDBJ whole genome shotgun (WGS) entry which is preliminary data.</text>
</comment>
<evidence type="ECO:0000256" key="3">
    <source>
        <dbReference type="ARBA" id="ARBA00023004"/>
    </source>
</evidence>
<dbReference type="InterPro" id="IPR033658">
    <property type="entry name" value="GRX_PICOT-like"/>
</dbReference>
<keyword evidence="2" id="KW-0479">Metal-binding</keyword>
<keyword evidence="4" id="KW-0411">Iron-sulfur</keyword>
<dbReference type="EMBL" id="JBAMMX010000010">
    <property type="protein sequence ID" value="KAK6932554.1"/>
    <property type="molecule type" value="Genomic_DNA"/>
</dbReference>
<dbReference type="InterPro" id="IPR004480">
    <property type="entry name" value="Monothiol_GRX-rel"/>
</dbReference>
<dbReference type="AlphaFoldDB" id="A0AAN8VJ21"/>
<dbReference type="PANTHER" id="PTHR10293:SF73">
    <property type="entry name" value="GLUTAREDOXIN-3"/>
    <property type="match status" value="1"/>
</dbReference>
<dbReference type="CDD" id="cd02984">
    <property type="entry name" value="TRX_PICOT"/>
    <property type="match status" value="1"/>
</dbReference>
<proteinExistence type="inferred from homology"/>
<dbReference type="GO" id="GO:0006879">
    <property type="term" value="P:intracellular iron ion homeostasis"/>
    <property type="evidence" value="ECO:0007669"/>
    <property type="project" value="TreeGrafter"/>
</dbReference>
<dbReference type="InterPro" id="IPR013766">
    <property type="entry name" value="Thioredoxin_domain"/>
</dbReference>
<keyword evidence="7" id="KW-1185">Reference proteome</keyword>
<comment type="similarity">
    <text evidence="1">Belongs to the glutaredoxin family. CGFS subfamily.</text>
</comment>
<dbReference type="GO" id="GO:0046872">
    <property type="term" value="F:metal ion binding"/>
    <property type="evidence" value="ECO:0007669"/>
    <property type="project" value="UniProtKB-KW"/>
</dbReference>
<dbReference type="FunFam" id="3.40.30.10:FF:000012">
    <property type="entry name" value="Monothiol glutaredoxin"/>
    <property type="match status" value="2"/>
</dbReference>
<evidence type="ECO:0000313" key="7">
    <source>
        <dbReference type="Proteomes" id="UP001370490"/>
    </source>
</evidence>
<evidence type="ECO:0000256" key="1">
    <source>
        <dbReference type="ARBA" id="ARBA00008983"/>
    </source>
</evidence>
<dbReference type="InterPro" id="IPR002109">
    <property type="entry name" value="Glutaredoxin"/>
</dbReference>
<dbReference type="PROSITE" id="PS51352">
    <property type="entry name" value="THIOREDOXIN_2"/>
    <property type="match status" value="1"/>
</dbReference>
<feature type="domain" description="Thioredoxin" evidence="5">
    <location>
        <begin position="1"/>
        <end position="107"/>
    </location>
</feature>
<accession>A0AAN8VJ21</accession>
<dbReference type="SUPFAM" id="SSF52833">
    <property type="entry name" value="Thioredoxin-like"/>
    <property type="match status" value="3"/>
</dbReference>
<dbReference type="InterPro" id="IPR036249">
    <property type="entry name" value="Thioredoxin-like_sf"/>
</dbReference>
<dbReference type="PANTHER" id="PTHR10293">
    <property type="entry name" value="GLUTAREDOXIN FAMILY MEMBER"/>
    <property type="match status" value="1"/>
</dbReference>
<name>A0AAN8VJ21_9MAGN</name>
<organism evidence="6 7">
    <name type="scientific">Dillenia turbinata</name>
    <dbReference type="NCBI Taxonomy" id="194707"/>
    <lineage>
        <taxon>Eukaryota</taxon>
        <taxon>Viridiplantae</taxon>
        <taxon>Streptophyta</taxon>
        <taxon>Embryophyta</taxon>
        <taxon>Tracheophyta</taxon>
        <taxon>Spermatophyta</taxon>
        <taxon>Magnoliopsida</taxon>
        <taxon>eudicotyledons</taxon>
        <taxon>Gunneridae</taxon>
        <taxon>Pentapetalae</taxon>
        <taxon>Dilleniales</taxon>
        <taxon>Dilleniaceae</taxon>
        <taxon>Dillenia</taxon>
    </lineage>
</organism>
<protein>
    <submittedName>
        <fullName evidence="6">Thioredoxin domain</fullName>
    </submittedName>
</protein>
<dbReference type="PROSITE" id="PS51354">
    <property type="entry name" value="GLUTAREDOXIN_2"/>
    <property type="match status" value="2"/>
</dbReference>
<sequence length="390" mass="42519">MGGTARDVTSKGELEKVLQQGGAVILHFWASWCEASKQMDQVFSHLSTDFPHAHFLRVEAEEQPEISESYSVSAVPYFVFCKDGKTVDTLEGANPSSLANKVAKVAGSISPDKPAAPASLGMAAGPTILETIKELAKDGGSSQVEGQLPTDTVDALNKRLQQLIDSHPVMLFMKGTHEQPRCGFSRKVVDILKEEKVKFGTFDILSDQEVREGLKKFSNWPTFPQLYCKGELLGGCDIVTAMHESGELKDVFRDSGVEIISSNGAKVTELGSGKGSVTESTGLSSILASRLESLINKSPVMLFMKGKPEEPRCGFSCKVVEILRQEKVDFKSFDILSDDEVRQGLKVYSNWSSYPQLYIKGELIGGSDIVLEMQKSGELKKVLAEKGITV</sequence>
<dbReference type="FunFam" id="3.40.30.10:FF:000092">
    <property type="entry name" value="Monothiol glutaredoxin"/>
    <property type="match status" value="1"/>
</dbReference>
<dbReference type="Gene3D" id="3.40.30.10">
    <property type="entry name" value="Glutaredoxin"/>
    <property type="match status" value="3"/>
</dbReference>
<keyword evidence="3" id="KW-0408">Iron</keyword>